<dbReference type="SUPFAM" id="SSF47459">
    <property type="entry name" value="HLH, helix-loop-helix DNA-binding domain"/>
    <property type="match status" value="1"/>
</dbReference>
<name>A0A9R1W2L0_LACSA</name>
<evidence type="ECO:0000256" key="7">
    <source>
        <dbReference type="SAM" id="MobiDB-lite"/>
    </source>
</evidence>
<evidence type="ECO:0000256" key="2">
    <source>
        <dbReference type="ARBA" id="ARBA00023015"/>
    </source>
</evidence>
<dbReference type="InterPro" id="IPR011598">
    <property type="entry name" value="bHLH_dom"/>
</dbReference>
<dbReference type="Pfam" id="PF22754">
    <property type="entry name" value="bHLH-TF_ACT-like_plant"/>
    <property type="match status" value="1"/>
</dbReference>
<feature type="region of interest" description="Disordered" evidence="7">
    <location>
        <begin position="255"/>
        <end position="274"/>
    </location>
</feature>
<keyword evidence="5" id="KW-0539">Nucleus</keyword>
<dbReference type="PANTHER" id="PTHR46266">
    <property type="entry name" value="TRANSCRIPTION FACTOR TT8"/>
    <property type="match status" value="1"/>
</dbReference>
<evidence type="ECO:0000256" key="6">
    <source>
        <dbReference type="SAM" id="Coils"/>
    </source>
</evidence>
<dbReference type="PANTHER" id="PTHR46266:SF3">
    <property type="entry name" value="TRANSCRIPTION FACTOR EGL1"/>
    <property type="match status" value="1"/>
</dbReference>
<evidence type="ECO:0000256" key="4">
    <source>
        <dbReference type="ARBA" id="ARBA00023163"/>
    </source>
</evidence>
<dbReference type="GO" id="GO:0046983">
    <property type="term" value="F:protein dimerization activity"/>
    <property type="evidence" value="ECO:0007669"/>
    <property type="project" value="InterPro"/>
</dbReference>
<dbReference type="Pfam" id="PF00010">
    <property type="entry name" value="HLH"/>
    <property type="match status" value="1"/>
</dbReference>
<feature type="domain" description="BHLH" evidence="8">
    <location>
        <begin position="351"/>
        <end position="400"/>
    </location>
</feature>
<protein>
    <recommendedName>
        <fullName evidence="8">BHLH domain-containing protein</fullName>
    </recommendedName>
</protein>
<evidence type="ECO:0000256" key="3">
    <source>
        <dbReference type="ARBA" id="ARBA00023159"/>
    </source>
</evidence>
<sequence>MENLRQKLAMAVKSIQWSYAIFWSISTAEPGVLTWCDGYYNGDIKTRKTLQAEEMKDDDEDELGFQRTEQLRQLYEVLSVSAGGEREPQTRRPSAALSPEDLTDTEWYFLVCMTFEFTNGQGLPGRTLAKNSSTWLCNAHFADSQVFSRSLLAKSASIQTVVCIPYLEGVVEFGITAMVLEDEDIIKQIKAFISDPATQKVVEIPLELELEYDQTLVTKATHNSPKNSLNHHCFQSQEQSWQFVDDEEEGEEISVYHNNNNNNNNNSSSSSDCISQNLVSGPSNLWTEDDSRYQSVLSKIFNNTQRLILGPHSRSCSYNESAFMSWKNHNGMELERNRKGSCSQMLLKKVLFEVPKMHEHEDDTKNLNHRFSLLSSMVPCRGKVDKVSLLDDTIDYLQTLERRVKVLESNEDRKNKKSQQHDMIQMQERTCDNYYGNKRKACCDVEDLQVEEEEEESCSSDCITVSAIEKDVTIEIRCRWRENMMVQVFYAISSLNLESYSVHSSNVDGILTLTIESKLKSCTASTAKMIRQALQRVIGRSCSSF</sequence>
<dbReference type="AlphaFoldDB" id="A0A9R1W2L0"/>
<organism evidence="9 10">
    <name type="scientific">Lactuca sativa</name>
    <name type="common">Garden lettuce</name>
    <dbReference type="NCBI Taxonomy" id="4236"/>
    <lineage>
        <taxon>Eukaryota</taxon>
        <taxon>Viridiplantae</taxon>
        <taxon>Streptophyta</taxon>
        <taxon>Embryophyta</taxon>
        <taxon>Tracheophyta</taxon>
        <taxon>Spermatophyta</taxon>
        <taxon>Magnoliopsida</taxon>
        <taxon>eudicotyledons</taxon>
        <taxon>Gunneridae</taxon>
        <taxon>Pentapetalae</taxon>
        <taxon>asterids</taxon>
        <taxon>campanulids</taxon>
        <taxon>Asterales</taxon>
        <taxon>Asteraceae</taxon>
        <taxon>Cichorioideae</taxon>
        <taxon>Cichorieae</taxon>
        <taxon>Lactucinae</taxon>
        <taxon>Lactuca</taxon>
    </lineage>
</organism>
<feature type="compositionally biased region" description="Low complexity" evidence="7">
    <location>
        <begin position="258"/>
        <end position="271"/>
    </location>
</feature>
<dbReference type="Pfam" id="PF14215">
    <property type="entry name" value="bHLH-MYC_N"/>
    <property type="match status" value="1"/>
</dbReference>
<evidence type="ECO:0000313" key="10">
    <source>
        <dbReference type="Proteomes" id="UP000235145"/>
    </source>
</evidence>
<keyword evidence="3" id="KW-0010">Activator</keyword>
<gene>
    <name evidence="9" type="ORF">LSAT_V11C300104420</name>
</gene>
<evidence type="ECO:0000313" key="9">
    <source>
        <dbReference type="EMBL" id="KAJ0215070.1"/>
    </source>
</evidence>
<dbReference type="Proteomes" id="UP000235145">
    <property type="component" value="Unassembled WGS sequence"/>
</dbReference>
<dbReference type="GO" id="GO:0080090">
    <property type="term" value="P:regulation of primary metabolic process"/>
    <property type="evidence" value="ECO:0007669"/>
    <property type="project" value="UniProtKB-ARBA"/>
</dbReference>
<dbReference type="InterPro" id="IPR054502">
    <property type="entry name" value="bHLH-TF_ACT-like_plant"/>
</dbReference>
<accession>A0A9R1W2L0</accession>
<dbReference type="PROSITE" id="PS50888">
    <property type="entry name" value="BHLH"/>
    <property type="match status" value="1"/>
</dbReference>
<dbReference type="GO" id="GO:0005634">
    <property type="term" value="C:nucleus"/>
    <property type="evidence" value="ECO:0007669"/>
    <property type="project" value="UniProtKB-SubCell"/>
</dbReference>
<evidence type="ECO:0000256" key="1">
    <source>
        <dbReference type="ARBA" id="ARBA00004123"/>
    </source>
</evidence>
<dbReference type="InterPro" id="IPR025610">
    <property type="entry name" value="MYC/MYB_N"/>
</dbReference>
<comment type="subcellular location">
    <subcellularLocation>
        <location evidence="1">Nucleus</location>
    </subcellularLocation>
</comment>
<dbReference type="EMBL" id="NBSK02000003">
    <property type="protein sequence ID" value="KAJ0215070.1"/>
    <property type="molecule type" value="Genomic_DNA"/>
</dbReference>
<dbReference type="OrthoDB" id="690068at2759"/>
<dbReference type="InterPro" id="IPR036638">
    <property type="entry name" value="HLH_DNA-bd_sf"/>
</dbReference>
<keyword evidence="2" id="KW-0805">Transcription regulation</keyword>
<evidence type="ECO:0000259" key="8">
    <source>
        <dbReference type="PROSITE" id="PS50888"/>
    </source>
</evidence>
<feature type="coiled-coil region" evidence="6">
    <location>
        <begin position="390"/>
        <end position="417"/>
    </location>
</feature>
<keyword evidence="6" id="KW-0175">Coiled coil</keyword>
<comment type="caution">
    <text evidence="9">The sequence shown here is derived from an EMBL/GenBank/DDBJ whole genome shotgun (WGS) entry which is preliminary data.</text>
</comment>
<dbReference type="SMART" id="SM00353">
    <property type="entry name" value="HLH"/>
    <property type="match status" value="1"/>
</dbReference>
<evidence type="ECO:0000256" key="5">
    <source>
        <dbReference type="ARBA" id="ARBA00023242"/>
    </source>
</evidence>
<proteinExistence type="predicted"/>
<keyword evidence="10" id="KW-1185">Reference proteome</keyword>
<dbReference type="Gene3D" id="4.10.280.10">
    <property type="entry name" value="Helix-loop-helix DNA-binding domain"/>
    <property type="match status" value="1"/>
</dbReference>
<keyword evidence="4" id="KW-0804">Transcription</keyword>
<reference evidence="9 10" key="1">
    <citation type="journal article" date="2017" name="Nat. Commun.">
        <title>Genome assembly with in vitro proximity ligation data and whole-genome triplication in lettuce.</title>
        <authorList>
            <person name="Reyes-Chin-Wo S."/>
            <person name="Wang Z."/>
            <person name="Yang X."/>
            <person name="Kozik A."/>
            <person name="Arikit S."/>
            <person name="Song C."/>
            <person name="Xia L."/>
            <person name="Froenicke L."/>
            <person name="Lavelle D.O."/>
            <person name="Truco M.J."/>
            <person name="Xia R."/>
            <person name="Zhu S."/>
            <person name="Xu C."/>
            <person name="Xu H."/>
            <person name="Xu X."/>
            <person name="Cox K."/>
            <person name="Korf I."/>
            <person name="Meyers B.C."/>
            <person name="Michelmore R.W."/>
        </authorList>
    </citation>
    <scope>NUCLEOTIDE SEQUENCE [LARGE SCALE GENOMIC DNA]</scope>
    <source>
        <strain evidence="10">cv. Salinas</strain>
        <tissue evidence="9">Seedlings</tissue>
    </source>
</reference>